<dbReference type="Gene3D" id="2.60.120.10">
    <property type="entry name" value="Jelly Rolls"/>
    <property type="match status" value="1"/>
</dbReference>
<evidence type="ECO:0000313" key="4">
    <source>
        <dbReference type="EMBL" id="CAB4221334.1"/>
    </source>
</evidence>
<dbReference type="InterPro" id="IPR011051">
    <property type="entry name" value="RmlC_Cupin_sf"/>
</dbReference>
<dbReference type="EMBL" id="LR797099">
    <property type="protein sequence ID" value="CAB4186951.1"/>
    <property type="molecule type" value="Genomic_DNA"/>
</dbReference>
<dbReference type="SUPFAM" id="SSF51182">
    <property type="entry name" value="RmlC-like cupins"/>
    <property type="match status" value="1"/>
</dbReference>
<dbReference type="EMBL" id="LR796776">
    <property type="protein sequence ID" value="CAB4165819.1"/>
    <property type="molecule type" value="Genomic_DNA"/>
</dbReference>
<dbReference type="EMBL" id="LR796758">
    <property type="protein sequence ID" value="CAB4163941.1"/>
    <property type="molecule type" value="Genomic_DNA"/>
</dbReference>
<reference evidence="1" key="1">
    <citation type="submission" date="2020-04" db="EMBL/GenBank/DDBJ databases">
        <authorList>
            <person name="Chiriac C."/>
            <person name="Salcher M."/>
            <person name="Ghai R."/>
            <person name="Kavagutti S V."/>
        </authorList>
    </citation>
    <scope>NUCLEOTIDE SEQUENCE</scope>
</reference>
<proteinExistence type="predicted"/>
<gene>
    <name evidence="3" type="ORF">UFOVP1146_297</name>
    <name evidence="4" type="ORF">UFOVP1638_268</name>
    <name evidence="1" type="ORF">UFOVP812_210</name>
    <name evidence="2" type="ORF">UFOVP818_355</name>
</gene>
<sequence length="136" mass="14973">MITQIYSDVDPEILIATVITNFEEAGRHDASTVDEILQVSALSLAKNKVVKSHMHKPIVRGTIGTQEAWIVISGSIRAEIFDTNKDKISENILMSGDCVVLYRGGHSMQVLEDNTVIYEIKNGPYLGAENDSQPIT</sequence>
<protein>
    <recommendedName>
        <fullName evidence="5">Cupin</fullName>
    </recommendedName>
</protein>
<organism evidence="1">
    <name type="scientific">uncultured Caudovirales phage</name>
    <dbReference type="NCBI Taxonomy" id="2100421"/>
    <lineage>
        <taxon>Viruses</taxon>
        <taxon>Duplodnaviria</taxon>
        <taxon>Heunggongvirae</taxon>
        <taxon>Uroviricota</taxon>
        <taxon>Caudoviricetes</taxon>
        <taxon>Peduoviridae</taxon>
        <taxon>Maltschvirus</taxon>
        <taxon>Maltschvirus maltsch</taxon>
    </lineage>
</organism>
<name>A0A6J5P3Q4_9CAUD</name>
<evidence type="ECO:0000313" key="2">
    <source>
        <dbReference type="EMBL" id="CAB4165819.1"/>
    </source>
</evidence>
<evidence type="ECO:0000313" key="1">
    <source>
        <dbReference type="EMBL" id="CAB4163941.1"/>
    </source>
</evidence>
<evidence type="ECO:0008006" key="5">
    <source>
        <dbReference type="Google" id="ProtNLM"/>
    </source>
</evidence>
<evidence type="ECO:0000313" key="3">
    <source>
        <dbReference type="EMBL" id="CAB4186951.1"/>
    </source>
</evidence>
<dbReference type="EMBL" id="LR797502">
    <property type="protein sequence ID" value="CAB4221334.1"/>
    <property type="molecule type" value="Genomic_DNA"/>
</dbReference>
<dbReference type="InterPro" id="IPR014710">
    <property type="entry name" value="RmlC-like_jellyroll"/>
</dbReference>
<accession>A0A6J5P3Q4</accession>